<evidence type="ECO:0000313" key="2">
    <source>
        <dbReference type="Proteomes" id="UP000003947"/>
    </source>
</evidence>
<proteinExistence type="predicted"/>
<dbReference type="EMBL" id="JH660646">
    <property type="protein sequence ID" value="EIM26202.1"/>
    <property type="molecule type" value="Genomic_DNA"/>
</dbReference>
<dbReference type="HOGENOM" id="CLU_2936464_0_0_5"/>
<evidence type="ECO:0000313" key="1">
    <source>
        <dbReference type="EMBL" id="EIM26202.1"/>
    </source>
</evidence>
<accession>I4YQG0</accession>
<dbReference type="PATRIC" id="fig|864069.3.peg.5552"/>
<dbReference type="AlphaFoldDB" id="I4YQG0"/>
<keyword evidence="2" id="KW-1185">Reference proteome</keyword>
<gene>
    <name evidence="1" type="ORF">MicloDRAFT_00051600</name>
</gene>
<reference evidence="1 2" key="1">
    <citation type="submission" date="2012-02" db="EMBL/GenBank/DDBJ databases">
        <title>Improved High-Quality Draft sequence of Microvirga sp. WSM3557.</title>
        <authorList>
            <consortium name="US DOE Joint Genome Institute"/>
            <person name="Lucas S."/>
            <person name="Han J."/>
            <person name="Lapidus A."/>
            <person name="Cheng J.-F."/>
            <person name="Goodwin L."/>
            <person name="Pitluck S."/>
            <person name="Peters L."/>
            <person name="Zhang X."/>
            <person name="Detter J.C."/>
            <person name="Han C."/>
            <person name="Tapia R."/>
            <person name="Land M."/>
            <person name="Hauser L."/>
            <person name="Kyrpides N."/>
            <person name="Ivanova N."/>
            <person name="Pagani I."/>
            <person name="Brau L."/>
            <person name="Yates R."/>
            <person name="O'Hara G."/>
            <person name="Rui T."/>
            <person name="Howieson J."/>
            <person name="Reeve W."/>
            <person name="Woyke T."/>
        </authorList>
    </citation>
    <scope>NUCLEOTIDE SEQUENCE [LARGE SCALE GENOMIC DNA]</scope>
    <source>
        <strain evidence="1 2">WSM3557</strain>
    </source>
</reference>
<dbReference type="STRING" id="864069.MicloDRAFT_00051600"/>
<name>I4YQG0_9HYPH</name>
<organism evidence="1 2">
    <name type="scientific">Microvirga lotononidis</name>
    <dbReference type="NCBI Taxonomy" id="864069"/>
    <lineage>
        <taxon>Bacteria</taxon>
        <taxon>Pseudomonadati</taxon>
        <taxon>Pseudomonadota</taxon>
        <taxon>Alphaproteobacteria</taxon>
        <taxon>Hyphomicrobiales</taxon>
        <taxon>Methylobacteriaceae</taxon>
        <taxon>Microvirga</taxon>
    </lineage>
</organism>
<protein>
    <submittedName>
        <fullName evidence="1">Uncharacterized protein</fullName>
    </submittedName>
</protein>
<sequence length="60" mass="6417" precursor="true">MRRFLLAMIGIVLASPAVIADGLSLAGSLWQCTRASDRSQFVITFYPGVASGEGNSRTTR</sequence>
<dbReference type="Proteomes" id="UP000003947">
    <property type="component" value="Unassembled WGS sequence"/>
</dbReference>